<dbReference type="GO" id="GO:0005783">
    <property type="term" value="C:endoplasmic reticulum"/>
    <property type="evidence" value="ECO:0007669"/>
    <property type="project" value="TreeGrafter"/>
</dbReference>
<organism evidence="1 2">
    <name type="scientific">Vanrija pseudolonga</name>
    <dbReference type="NCBI Taxonomy" id="143232"/>
    <lineage>
        <taxon>Eukaryota</taxon>
        <taxon>Fungi</taxon>
        <taxon>Dikarya</taxon>
        <taxon>Basidiomycota</taxon>
        <taxon>Agaricomycotina</taxon>
        <taxon>Tremellomycetes</taxon>
        <taxon>Trichosporonales</taxon>
        <taxon>Trichosporonaceae</taxon>
        <taxon>Vanrija</taxon>
    </lineage>
</organism>
<dbReference type="AlphaFoldDB" id="A0AAF0YAF3"/>
<reference evidence="1" key="1">
    <citation type="submission" date="2023-10" db="EMBL/GenBank/DDBJ databases">
        <authorList>
            <person name="Noh H."/>
        </authorList>
    </citation>
    <scope>NUCLEOTIDE SEQUENCE</scope>
    <source>
        <strain evidence="1">DUCC4014</strain>
    </source>
</reference>
<dbReference type="Proteomes" id="UP000827549">
    <property type="component" value="Chromosome 3"/>
</dbReference>
<gene>
    <name evidence="1" type="ORF">LOC62_03G004305</name>
</gene>
<dbReference type="InterPro" id="IPR007720">
    <property type="entry name" value="PigQ/GPI1"/>
</dbReference>
<dbReference type="RefSeq" id="XP_062626808.1">
    <property type="nucleotide sequence ID" value="XM_062770824.1"/>
</dbReference>
<dbReference type="PANTHER" id="PTHR21329">
    <property type="entry name" value="PHOSPHATIDYLINOSITOL N-ACETYLGLUCOSAMINYLTRANSFERASE SUBUNIT Q-RELATED"/>
    <property type="match status" value="1"/>
</dbReference>
<evidence type="ECO:0000313" key="1">
    <source>
        <dbReference type="EMBL" id="WOO80776.1"/>
    </source>
</evidence>
<protein>
    <submittedName>
        <fullName evidence="1">Uncharacterized protein</fullName>
    </submittedName>
</protein>
<evidence type="ECO:0000313" key="2">
    <source>
        <dbReference type="Proteomes" id="UP000827549"/>
    </source>
</evidence>
<name>A0AAF0YAF3_9TREE</name>
<dbReference type="GeneID" id="87807543"/>
<sequence length="336" mass="35431">MRVFWPTDVREEEGTVLGWELGDTLVVAAVVDLASVASTAGLDRLGVVTADAEKQAYGLVIRVNGDGRPVAYSQRATTVLYTPPAVSRHQVLSIAPAAQVPYAPESSTSLPAILELINRVEGARAALGLAQPSTYARLDLGALAAVPLAFALASTRHIPRTAAEWIPLASRVALVAAARVVAPRAWLPRAVPALLTSGLSGSVRVLGVRLSLDRTAFFGGIQRRAATLITEPEKEGASTAERAAAHLAAEDSALAILYDHLFGALATLGTLHYLSSHAISWSPSPALLADPVVAALEWLNDWPFGLKLNTPLSQGFCSAFTALLLAWRGRCGNWPS</sequence>
<accession>A0AAF0YAF3</accession>
<proteinExistence type="predicted"/>
<dbReference type="PANTHER" id="PTHR21329:SF3">
    <property type="entry name" value="PHOSPHATIDYLINOSITOL N-ACETYLGLUCOSAMINYLTRANSFERASE SUBUNIT Q"/>
    <property type="match status" value="1"/>
</dbReference>
<dbReference type="GO" id="GO:0006506">
    <property type="term" value="P:GPI anchor biosynthetic process"/>
    <property type="evidence" value="ECO:0007669"/>
    <property type="project" value="InterPro"/>
</dbReference>
<dbReference type="Pfam" id="PF05024">
    <property type="entry name" value="Gpi1"/>
    <property type="match status" value="1"/>
</dbReference>
<dbReference type="EMBL" id="CP086716">
    <property type="protein sequence ID" value="WOO80776.1"/>
    <property type="molecule type" value="Genomic_DNA"/>
</dbReference>
<keyword evidence="2" id="KW-1185">Reference proteome</keyword>
<dbReference type="GO" id="GO:0016020">
    <property type="term" value="C:membrane"/>
    <property type="evidence" value="ECO:0007669"/>
    <property type="project" value="InterPro"/>
</dbReference>